<dbReference type="UniPathway" id="UPA00072"/>
<dbReference type="PANTHER" id="PTHR43076:SF1">
    <property type="entry name" value="LIPOYL SYNTHASE 2"/>
    <property type="match status" value="1"/>
</dbReference>
<dbReference type="PATRIC" id="fig|1179773.3.peg.7834"/>
<dbReference type="PANTHER" id="PTHR43076">
    <property type="entry name" value="FO SYNTHASE (COFH)"/>
    <property type="match status" value="1"/>
</dbReference>
<dbReference type="FunFam" id="3.20.20.70:FF:000134">
    <property type="entry name" value="7,8-didemethyl-8-hydroxy-5-deazariboflavin synthase"/>
    <property type="match status" value="1"/>
</dbReference>
<dbReference type="NCBIfam" id="TIGR03551">
    <property type="entry name" value="F420_cofH"/>
    <property type="match status" value="1"/>
</dbReference>
<comment type="catalytic activity">
    <reaction evidence="16">
        <text>5-amino-6-(D-ribitylamino)uracil + L-tyrosine + S-adenosyl-L-methionine = 5-amino-5-(4-hydroxybenzyl)-6-(D-ribitylimino)-5,6-dihydrouracil + 2-iminoacetate + 5'-deoxyadenosine + L-methionine + H(+)</text>
        <dbReference type="Rhea" id="RHEA:55200"/>
        <dbReference type="ChEBI" id="CHEBI:15378"/>
        <dbReference type="ChEBI" id="CHEBI:15934"/>
        <dbReference type="ChEBI" id="CHEBI:17319"/>
        <dbReference type="ChEBI" id="CHEBI:57844"/>
        <dbReference type="ChEBI" id="CHEBI:58315"/>
        <dbReference type="ChEBI" id="CHEBI:59789"/>
        <dbReference type="ChEBI" id="CHEBI:77846"/>
        <dbReference type="ChEBI" id="CHEBI:85936"/>
        <dbReference type="EC" id="2.5.1.147"/>
    </reaction>
</comment>
<dbReference type="Proteomes" id="UP000006281">
    <property type="component" value="Chromosome"/>
</dbReference>
<keyword evidence="10 19" id="KW-0808">Transferase</keyword>
<evidence type="ECO:0000256" key="14">
    <source>
        <dbReference type="ARBA" id="ARBA00023014"/>
    </source>
</evidence>
<dbReference type="eggNOG" id="COG1060">
    <property type="taxonomic scope" value="Bacteria"/>
</dbReference>
<feature type="domain" description="Radical SAM core" evidence="18">
    <location>
        <begin position="72"/>
        <end position="318"/>
    </location>
</feature>
<sequence length="839" mass="91331">MAVDISISPPEPHPSPAAMRRALRRAADGAVLDVTEASVLLHARGDDLDALLAAAGRVRDAHLLAEGRPGVVTYSRNAFIPLTRLCRDRCHYCTFATVPHRLPAAFLERDEVLDIARRAAAQGCKEALFTLGDRPEERWPQAKEWLEARGYESTLDYVRASAIAVLEETGLLPHLNPGVLSWEELQRLRPVAASMGMMLETTAERLWSEPGGPHYGSPDKDPAVRLRVLTDAGRVNVPFTTGILIGIGETVTERAESLLAMRGIARQYGHIQEVIIQNFRAKPDTAMRGMPDADLNELAATIAVARLVMPTSTSVQAPPNLVGDEFGLMLRAGIDDWGGVSPVTPDHVNPERPWPHVDTLAALTKTAGFDLRERLAVYPRYVRSAPGQWIDTRLTGHVRALAGDEGLADPDAPVVGREWQEPDGGLDTYGRADLHTAVDTEGRTGDRRGDFDSVYGDWGSLSVPVAATRLPEDTARALKIAADDPARLLADTDAAMALLTADGEALETMTRLADDLRRDVVGDDVTYVVNRNINFSNVCYVGCRFCAFAQRERDADAFRLSIDEVADRAQEAWDAGATEVCMQGGIDPKLPVTYYADVVRAIKTRVPGMHVHAFSPMEIVSAAAKAGVSVREWLTDLRQAGLDTIPGTAAEILDDDVRWVLTKGKLPAATWLEVVATAHEVGLRSSSTMMYGHVDHPGHWLGHFRELARLQDRTGGLTEFVGLPFVHRNAPIYLAGVARPGPTRRDNRAIHAFARLALHGRVDNVQCSWVKLGDEGTAEVLRGGANDLGGTLMEETISRMAGSEHGSARTARQLHDTAALAGRPARQRTTTYGRVDTVR</sequence>
<dbReference type="InterPro" id="IPR020050">
    <property type="entry name" value="FO_synthase_su2"/>
</dbReference>
<comment type="cofactor">
    <cofactor evidence="1">
        <name>[4Fe-4S] cluster</name>
        <dbReference type="ChEBI" id="CHEBI:49883"/>
    </cofactor>
</comment>
<comment type="pathway">
    <text evidence="3">Cofactor biosynthesis; coenzyme F0 biosynthesis.</text>
</comment>
<evidence type="ECO:0000256" key="8">
    <source>
        <dbReference type="ARBA" id="ARBA00022220"/>
    </source>
</evidence>
<evidence type="ECO:0000256" key="3">
    <source>
        <dbReference type="ARBA" id="ARBA00004712"/>
    </source>
</evidence>
<dbReference type="InterPro" id="IPR007197">
    <property type="entry name" value="rSAM"/>
</dbReference>
<protein>
    <recommendedName>
        <fullName evidence="8">FO synthase</fullName>
        <ecNumber evidence="7">2.5.1.147</ecNumber>
        <ecNumber evidence="6">4.3.1.32</ecNumber>
    </recommendedName>
</protein>
<reference evidence="19 20" key="1">
    <citation type="journal article" date="2012" name="BMC Genomics">
        <title>Complete genome sequence of Saccharothrix espanaensis DSM 44229T and comparison to the other completely sequenced Pseudonocardiaceae.</title>
        <authorList>
            <person name="Strobel T."/>
            <person name="Al-Dilaimi A."/>
            <person name="Blom J."/>
            <person name="Gessner A."/>
            <person name="Kalinowski J."/>
            <person name="Luzhetska M."/>
            <person name="Puhler A."/>
            <person name="Szczepanowski R."/>
            <person name="Bechthold A."/>
            <person name="Ruckert C."/>
        </authorList>
    </citation>
    <scope>NUCLEOTIDE SEQUENCE [LARGE SCALE GENOMIC DNA]</scope>
    <source>
        <strain evidence="20">ATCC 51144 / DSM 44229 / JCM 9112 / NBRC 15066 / NRRL 15764</strain>
    </source>
</reference>
<dbReference type="NCBIfam" id="TIGR00423">
    <property type="entry name" value="CofH family radical SAM protein"/>
    <property type="match status" value="1"/>
</dbReference>
<proteinExistence type="inferred from homology"/>
<keyword evidence="13" id="KW-0408">Iron</keyword>
<keyword evidence="20" id="KW-1185">Reference proteome</keyword>
<evidence type="ECO:0000256" key="10">
    <source>
        <dbReference type="ARBA" id="ARBA00022679"/>
    </source>
</evidence>
<dbReference type="NCBIfam" id="NF006687">
    <property type="entry name" value="PRK09234.1"/>
    <property type="match status" value="1"/>
</dbReference>
<dbReference type="BioCyc" id="SESP1179773:BN6_RS37500-MONOMER"/>
<evidence type="ECO:0000256" key="15">
    <source>
        <dbReference type="ARBA" id="ARBA00023239"/>
    </source>
</evidence>
<evidence type="ECO:0000256" key="5">
    <source>
        <dbReference type="ARBA" id="ARBA00010826"/>
    </source>
</evidence>
<dbReference type="NCBIfam" id="NF004884">
    <property type="entry name" value="PRK06245.1"/>
    <property type="match status" value="1"/>
</dbReference>
<keyword evidence="12" id="KW-0479">Metal-binding</keyword>
<keyword evidence="9" id="KW-0004">4Fe-4S</keyword>
<comment type="catalytic activity">
    <reaction evidence="17">
        <text>5-amino-5-(4-hydroxybenzyl)-6-(D-ribitylimino)-5,6-dihydrouracil + S-adenosyl-L-methionine = 7,8-didemethyl-8-hydroxy-5-deazariboflavin + 5'-deoxyadenosine + L-methionine + NH4(+) + H(+)</text>
        <dbReference type="Rhea" id="RHEA:55204"/>
        <dbReference type="ChEBI" id="CHEBI:15378"/>
        <dbReference type="ChEBI" id="CHEBI:17319"/>
        <dbReference type="ChEBI" id="CHEBI:28938"/>
        <dbReference type="ChEBI" id="CHEBI:57844"/>
        <dbReference type="ChEBI" id="CHEBI:59789"/>
        <dbReference type="ChEBI" id="CHEBI:59904"/>
        <dbReference type="ChEBI" id="CHEBI:85936"/>
        <dbReference type="EC" id="4.3.1.32"/>
    </reaction>
</comment>
<dbReference type="KEGG" id="sesp:BN6_77580"/>
<evidence type="ECO:0000259" key="18">
    <source>
        <dbReference type="PROSITE" id="PS51918"/>
    </source>
</evidence>
<dbReference type="CDD" id="cd01335">
    <property type="entry name" value="Radical_SAM"/>
    <property type="match status" value="2"/>
</dbReference>
<dbReference type="SFLD" id="SFLDF00294">
    <property type="entry name" value="7_8-didemethyl-8-hydroxy-5-dea"/>
    <property type="match status" value="1"/>
</dbReference>
<dbReference type="RefSeq" id="WP_015105087.1">
    <property type="nucleotide sequence ID" value="NC_019673.1"/>
</dbReference>
<dbReference type="Pfam" id="PF04055">
    <property type="entry name" value="Radical_SAM"/>
    <property type="match status" value="2"/>
</dbReference>
<evidence type="ECO:0000256" key="11">
    <source>
        <dbReference type="ARBA" id="ARBA00022691"/>
    </source>
</evidence>
<keyword evidence="15" id="KW-0456">Lyase</keyword>
<dbReference type="SFLD" id="SFLDG01064">
    <property type="entry name" value="F420__menaquinone_cofactor_bio"/>
    <property type="match status" value="3"/>
</dbReference>
<dbReference type="HAMAP" id="MF_01612">
    <property type="entry name" value="FO_synth_sub2"/>
    <property type="match status" value="1"/>
</dbReference>
<name>K0KEM1_SACES</name>
<evidence type="ECO:0000256" key="16">
    <source>
        <dbReference type="ARBA" id="ARBA00048468"/>
    </source>
</evidence>
<feature type="domain" description="Radical SAM core" evidence="18">
    <location>
        <begin position="525"/>
        <end position="761"/>
    </location>
</feature>
<dbReference type="AlphaFoldDB" id="K0KEM1"/>
<dbReference type="STRING" id="1179773.BN6_77580"/>
<dbReference type="HAMAP" id="MF_01611">
    <property type="entry name" value="FO_synth_sub1"/>
    <property type="match status" value="1"/>
</dbReference>
<evidence type="ECO:0000256" key="4">
    <source>
        <dbReference type="ARBA" id="ARBA00010051"/>
    </source>
</evidence>
<evidence type="ECO:0000256" key="13">
    <source>
        <dbReference type="ARBA" id="ARBA00023004"/>
    </source>
</evidence>
<evidence type="ECO:0000256" key="6">
    <source>
        <dbReference type="ARBA" id="ARBA00012126"/>
    </source>
</evidence>
<dbReference type="OrthoDB" id="9802027at2"/>
<dbReference type="SFLD" id="SFLDF00293">
    <property type="entry name" value="((2_3_4_5-tetrahydroxypentyl)a"/>
    <property type="match status" value="1"/>
</dbReference>
<dbReference type="PROSITE" id="PS51918">
    <property type="entry name" value="RADICAL_SAM"/>
    <property type="match status" value="2"/>
</dbReference>
<dbReference type="SFLD" id="SFLDG01389">
    <property type="entry name" value="menaquinone_synthsis_involved"/>
    <property type="match status" value="1"/>
</dbReference>
<dbReference type="GO" id="GO:0044689">
    <property type="term" value="F:7,8-didemethyl-8-hydroxy-5-deazariboflavin synthase activity"/>
    <property type="evidence" value="ECO:0007669"/>
    <property type="project" value="UniProtKB-EC"/>
</dbReference>
<dbReference type="EC" id="2.5.1.147" evidence="7"/>
<dbReference type="SFLD" id="SFLDS00029">
    <property type="entry name" value="Radical_SAM"/>
    <property type="match status" value="3"/>
</dbReference>
<comment type="similarity">
    <text evidence="5">In the N-terminal section; belongs to the radical SAM superfamily. CofG family.</text>
</comment>
<evidence type="ECO:0000256" key="17">
    <source>
        <dbReference type="ARBA" id="ARBA00048974"/>
    </source>
</evidence>
<comment type="function">
    <text evidence="2">Catalyzes the radical-mediated synthesis of 7,8-didemethyl-8-hydroxy-5-deazariboflavin (FO) from 5-amino-6-(D-ribitylamino)uracil and L-tyrosine.</text>
</comment>
<evidence type="ECO:0000313" key="19">
    <source>
        <dbReference type="EMBL" id="CCH34978.1"/>
    </source>
</evidence>
<evidence type="ECO:0000313" key="20">
    <source>
        <dbReference type="Proteomes" id="UP000006281"/>
    </source>
</evidence>
<evidence type="ECO:0000256" key="9">
    <source>
        <dbReference type="ARBA" id="ARBA00022485"/>
    </source>
</evidence>
<dbReference type="Gene3D" id="3.20.20.70">
    <property type="entry name" value="Aldolase class I"/>
    <property type="match status" value="2"/>
</dbReference>
<evidence type="ECO:0000256" key="2">
    <source>
        <dbReference type="ARBA" id="ARBA00003692"/>
    </source>
</evidence>
<dbReference type="InterPro" id="IPR013785">
    <property type="entry name" value="Aldolase_TIM"/>
</dbReference>
<dbReference type="GO" id="GO:0046872">
    <property type="term" value="F:metal ion binding"/>
    <property type="evidence" value="ECO:0007669"/>
    <property type="project" value="UniProtKB-KW"/>
</dbReference>
<dbReference type="EMBL" id="HE804045">
    <property type="protein sequence ID" value="CCH34978.1"/>
    <property type="molecule type" value="Genomic_DNA"/>
</dbReference>
<accession>K0KEM1</accession>
<keyword evidence="11" id="KW-0949">S-adenosyl-L-methionine</keyword>
<dbReference type="GO" id="GO:0141093">
    <property type="term" value="F:5-amino-6-(D-ribitylamino)uracil--L-tyrosine 4-hydroxyphenyl transferase activity"/>
    <property type="evidence" value="ECO:0007669"/>
    <property type="project" value="UniProtKB-EC"/>
</dbReference>
<dbReference type="InterPro" id="IPR019940">
    <property type="entry name" value="CofH_family"/>
</dbReference>
<gene>
    <name evidence="19" type="primary">fbiC</name>
    <name evidence="19" type="ordered locus">BN6_77580</name>
</gene>
<dbReference type="SFLD" id="SFLDF00343">
    <property type="entry name" value="aminofutalosine_synthase_(mqnE"/>
    <property type="match status" value="1"/>
</dbReference>
<evidence type="ECO:0000256" key="7">
    <source>
        <dbReference type="ARBA" id="ARBA00012289"/>
    </source>
</evidence>
<dbReference type="SFLD" id="SFLDG01388">
    <property type="entry name" value="7_8-didemethyl-8-hydroxy-5-dea"/>
    <property type="match status" value="2"/>
</dbReference>
<dbReference type="InterPro" id="IPR034405">
    <property type="entry name" value="F420"/>
</dbReference>
<dbReference type="SUPFAM" id="SSF102114">
    <property type="entry name" value="Radical SAM enzymes"/>
    <property type="match status" value="2"/>
</dbReference>
<dbReference type="InterPro" id="IPR006638">
    <property type="entry name" value="Elp3/MiaA/NifB-like_rSAM"/>
</dbReference>
<dbReference type="InterPro" id="IPR045567">
    <property type="entry name" value="CofH/MnqC-like_C"/>
</dbReference>
<dbReference type="Pfam" id="PF19288">
    <property type="entry name" value="CofH_C"/>
    <property type="match status" value="1"/>
</dbReference>
<evidence type="ECO:0000256" key="12">
    <source>
        <dbReference type="ARBA" id="ARBA00022723"/>
    </source>
</evidence>
<keyword evidence="14" id="KW-0411">Iron-sulfur</keyword>
<dbReference type="InterPro" id="IPR058240">
    <property type="entry name" value="rSAM_sf"/>
</dbReference>
<comment type="similarity">
    <text evidence="4">In the C-terminal section; belongs to the radical SAM superfamily. CofH family.</text>
</comment>
<dbReference type="InterPro" id="IPR019939">
    <property type="entry name" value="CofG_family"/>
</dbReference>
<dbReference type="SMART" id="SM00729">
    <property type="entry name" value="Elp3"/>
    <property type="match status" value="1"/>
</dbReference>
<dbReference type="GO" id="GO:0051539">
    <property type="term" value="F:4 iron, 4 sulfur cluster binding"/>
    <property type="evidence" value="ECO:0007669"/>
    <property type="project" value="UniProtKB-KW"/>
</dbReference>
<evidence type="ECO:0000256" key="1">
    <source>
        <dbReference type="ARBA" id="ARBA00001966"/>
    </source>
</evidence>
<dbReference type="HOGENOM" id="CLU_010522_1_0_11"/>
<organism evidence="19 20">
    <name type="scientific">Saccharothrix espanaensis (strain ATCC 51144 / DSM 44229 / JCM 9112 / NBRC 15066 / NRRL 15764)</name>
    <dbReference type="NCBI Taxonomy" id="1179773"/>
    <lineage>
        <taxon>Bacteria</taxon>
        <taxon>Bacillati</taxon>
        <taxon>Actinomycetota</taxon>
        <taxon>Actinomycetes</taxon>
        <taxon>Pseudonocardiales</taxon>
        <taxon>Pseudonocardiaceae</taxon>
        <taxon>Saccharothrix</taxon>
    </lineage>
</organism>
<dbReference type="NCBIfam" id="TIGR03550">
    <property type="entry name" value="F420_cofG"/>
    <property type="match status" value="1"/>
</dbReference>
<dbReference type="EC" id="4.3.1.32" evidence="6"/>